<comment type="caution">
    <text evidence="2">The sequence shown here is derived from an EMBL/GenBank/DDBJ whole genome shotgun (WGS) entry which is preliminary data.</text>
</comment>
<dbReference type="RefSeq" id="WP_030533754.1">
    <property type="nucleotide sequence ID" value="NZ_JOIJ01000017.1"/>
</dbReference>
<sequence>MNTTTTHSQETPGAEQDTLRLAVIIGSTRADRFGPVPAAWFAGEARRHHGFDVDLVDLAGMHLPNSLCGSDDSDALGARLDDADAVVVVTPEYNHSYPASLKIAIDYYHDQWRAKPVGFVAYGGMGGGLRAVEHLRGVFAELHAMTVRDTVSFHNFWDRFDDDGNPHDPSSTGKAAKGMLDQLHWWGRALREARTRRPYAS</sequence>
<dbReference type="Pfam" id="PF03358">
    <property type="entry name" value="FMN_red"/>
    <property type="match status" value="1"/>
</dbReference>
<dbReference type="InterPro" id="IPR005025">
    <property type="entry name" value="FMN_Rdtase-like_dom"/>
</dbReference>
<dbReference type="AlphaFoldDB" id="A0A660CHS6"/>
<dbReference type="SUPFAM" id="SSF52218">
    <property type="entry name" value="Flavoproteins"/>
    <property type="match status" value="1"/>
</dbReference>
<accession>A0A660CHS6</accession>
<protein>
    <submittedName>
        <fullName evidence="2">NAD(P)H-dependent FMN reductase</fullName>
    </submittedName>
</protein>
<evidence type="ECO:0000259" key="1">
    <source>
        <dbReference type="Pfam" id="PF03358"/>
    </source>
</evidence>
<proteinExistence type="predicted"/>
<dbReference type="Gene3D" id="3.40.50.360">
    <property type="match status" value="1"/>
</dbReference>
<evidence type="ECO:0000313" key="3">
    <source>
        <dbReference type="Proteomes" id="UP000317303"/>
    </source>
</evidence>
<dbReference type="InterPro" id="IPR050712">
    <property type="entry name" value="NAD(P)H-dep_reductase"/>
</dbReference>
<dbReference type="PANTHER" id="PTHR30543:SF21">
    <property type="entry name" value="NAD(P)H-DEPENDENT FMN REDUCTASE LOT6"/>
    <property type="match status" value="1"/>
</dbReference>
<evidence type="ECO:0000313" key="2">
    <source>
        <dbReference type="EMBL" id="TWH21407.1"/>
    </source>
</evidence>
<dbReference type="Proteomes" id="UP000317303">
    <property type="component" value="Unassembled WGS sequence"/>
</dbReference>
<dbReference type="OrthoDB" id="9812295at2"/>
<dbReference type="InterPro" id="IPR029039">
    <property type="entry name" value="Flavoprotein-like_sf"/>
</dbReference>
<keyword evidence="3" id="KW-1185">Reference proteome</keyword>
<dbReference type="EMBL" id="VLJV01000001">
    <property type="protein sequence ID" value="TWH21407.1"/>
    <property type="molecule type" value="Genomic_DNA"/>
</dbReference>
<reference evidence="2 3" key="1">
    <citation type="submission" date="2019-07" db="EMBL/GenBank/DDBJ databases">
        <title>R&amp;d 2014.</title>
        <authorList>
            <person name="Klenk H.-P."/>
        </authorList>
    </citation>
    <scope>NUCLEOTIDE SEQUENCE [LARGE SCALE GENOMIC DNA]</scope>
    <source>
        <strain evidence="2 3">DSM 43194</strain>
    </source>
</reference>
<dbReference type="GO" id="GO:0005829">
    <property type="term" value="C:cytosol"/>
    <property type="evidence" value="ECO:0007669"/>
    <property type="project" value="TreeGrafter"/>
</dbReference>
<feature type="domain" description="NADPH-dependent FMN reductase-like" evidence="1">
    <location>
        <begin position="20"/>
        <end position="158"/>
    </location>
</feature>
<dbReference type="GO" id="GO:0010181">
    <property type="term" value="F:FMN binding"/>
    <property type="evidence" value="ECO:0007669"/>
    <property type="project" value="TreeGrafter"/>
</dbReference>
<organism evidence="2 3">
    <name type="scientific">Prauserella rugosa</name>
    <dbReference type="NCBI Taxonomy" id="43354"/>
    <lineage>
        <taxon>Bacteria</taxon>
        <taxon>Bacillati</taxon>
        <taxon>Actinomycetota</taxon>
        <taxon>Actinomycetes</taxon>
        <taxon>Pseudonocardiales</taxon>
        <taxon>Pseudonocardiaceae</taxon>
        <taxon>Prauserella</taxon>
    </lineage>
</organism>
<dbReference type="PANTHER" id="PTHR30543">
    <property type="entry name" value="CHROMATE REDUCTASE"/>
    <property type="match status" value="1"/>
</dbReference>
<dbReference type="GO" id="GO:0016491">
    <property type="term" value="F:oxidoreductase activity"/>
    <property type="evidence" value="ECO:0007669"/>
    <property type="project" value="InterPro"/>
</dbReference>
<gene>
    <name evidence="2" type="ORF">JD82_03270</name>
</gene>
<name>A0A660CHS6_9PSEU</name>